<evidence type="ECO:0000313" key="1">
    <source>
        <dbReference type="EMBL" id="CAJ1960633.1"/>
    </source>
</evidence>
<proteinExistence type="predicted"/>
<sequence>MGVGLKEWLSQGETASWVSVDLRSITRWTMSHVVLTFPACWSHRIVQDQAPRSPNSTSPHNCIQMQIAKGEADTSKDVKCMMVFTGYPGIVSTSLDINCVQCLFARNVINLRQRTYIK</sequence>
<dbReference type="Gramene" id="rna-AYBTSS11_LOCUS18301">
    <property type="protein sequence ID" value="CAJ1960633.1"/>
    <property type="gene ID" value="gene-AYBTSS11_LOCUS18301"/>
</dbReference>
<protein>
    <submittedName>
        <fullName evidence="1">Uncharacterized protein</fullName>
    </submittedName>
</protein>
<reference evidence="1" key="1">
    <citation type="submission" date="2023-10" db="EMBL/GenBank/DDBJ databases">
        <authorList>
            <person name="Domelevo Entfellner J.-B."/>
        </authorList>
    </citation>
    <scope>NUCLEOTIDE SEQUENCE</scope>
</reference>
<organism evidence="1 2">
    <name type="scientific">Sphenostylis stenocarpa</name>
    <dbReference type="NCBI Taxonomy" id="92480"/>
    <lineage>
        <taxon>Eukaryota</taxon>
        <taxon>Viridiplantae</taxon>
        <taxon>Streptophyta</taxon>
        <taxon>Embryophyta</taxon>
        <taxon>Tracheophyta</taxon>
        <taxon>Spermatophyta</taxon>
        <taxon>Magnoliopsida</taxon>
        <taxon>eudicotyledons</taxon>
        <taxon>Gunneridae</taxon>
        <taxon>Pentapetalae</taxon>
        <taxon>rosids</taxon>
        <taxon>fabids</taxon>
        <taxon>Fabales</taxon>
        <taxon>Fabaceae</taxon>
        <taxon>Papilionoideae</taxon>
        <taxon>50 kb inversion clade</taxon>
        <taxon>NPAAA clade</taxon>
        <taxon>indigoferoid/millettioid clade</taxon>
        <taxon>Phaseoleae</taxon>
        <taxon>Sphenostylis</taxon>
    </lineage>
</organism>
<dbReference type="AlphaFoldDB" id="A0AA86VN76"/>
<name>A0AA86VN76_9FABA</name>
<evidence type="ECO:0000313" key="2">
    <source>
        <dbReference type="Proteomes" id="UP001189624"/>
    </source>
</evidence>
<accession>A0AA86VN76</accession>
<dbReference type="EMBL" id="OY731403">
    <property type="protein sequence ID" value="CAJ1960633.1"/>
    <property type="molecule type" value="Genomic_DNA"/>
</dbReference>
<dbReference type="Proteomes" id="UP001189624">
    <property type="component" value="Chromosome 6"/>
</dbReference>
<keyword evidence="2" id="KW-1185">Reference proteome</keyword>
<gene>
    <name evidence="1" type="ORF">AYBTSS11_LOCUS18301</name>
</gene>